<dbReference type="Proteomes" id="UP000304540">
    <property type="component" value="Unassembled WGS sequence"/>
</dbReference>
<dbReference type="InterPro" id="IPR000415">
    <property type="entry name" value="Nitroreductase-like"/>
</dbReference>
<evidence type="ECO:0000313" key="2">
    <source>
        <dbReference type="EMBL" id="COR85719.1"/>
    </source>
</evidence>
<dbReference type="NCBIfam" id="TIGR03605">
    <property type="entry name" value="antibiot_sagB"/>
    <property type="match status" value="1"/>
</dbReference>
<dbReference type="InterPro" id="IPR020051">
    <property type="entry name" value="SagB-type_dehydrogenase"/>
</dbReference>
<sequence>MEKYFFDISIFEKIKKVLSYQSKYWEISKPRDKYSFKSQNRISGSNSIKFKDFELDYELESLGKILLKRRSFLLNEFDKNVSFDKLIYLLKTVFSPTNCKFVFGEEVPLFSYPTSGALNSITPFVYIDNMDEVKNGIYEVKYDGLEFKKSMNIIDLETFTPITSKNSDVQNNSFKKVNMIIMLCSNYENIFNKYGLLAYRLLHLEAGHIAQNIQLVSTALGIKSLPMGGWFDDKIETFINEISDKKNIYLYAIAVG</sequence>
<name>A0A0T9A347_STREE</name>
<dbReference type="InterPro" id="IPR029479">
    <property type="entry name" value="Nitroreductase"/>
</dbReference>
<gene>
    <name evidence="2" type="ORF">ERS021218_01841</name>
    <name evidence="3" type="ORF">SAMEA3381574_01627</name>
</gene>
<protein>
    <submittedName>
        <fullName evidence="3">Putative flavoenzyme</fullName>
    </submittedName>
    <submittedName>
        <fullName evidence="2">Streptolysin S biosynthesis protein</fullName>
    </submittedName>
</protein>
<evidence type="ECO:0000313" key="5">
    <source>
        <dbReference type="Proteomes" id="UP000304540"/>
    </source>
</evidence>
<accession>A0A0T9A347</accession>
<dbReference type="InterPro" id="IPR052544">
    <property type="entry name" value="Bacteriocin_Proc_Enz"/>
</dbReference>
<dbReference type="PANTHER" id="PTHR43745">
    <property type="entry name" value="NITROREDUCTASE MJ1384-RELATED"/>
    <property type="match status" value="1"/>
</dbReference>
<dbReference type="EMBL" id="CABABW010000016">
    <property type="protein sequence ID" value="VRI37321.1"/>
    <property type="molecule type" value="Genomic_DNA"/>
</dbReference>
<dbReference type="AlphaFoldDB" id="A0A0T9A347"/>
<dbReference type="Gene3D" id="3.40.109.10">
    <property type="entry name" value="NADH Oxidase"/>
    <property type="match status" value="1"/>
</dbReference>
<evidence type="ECO:0000259" key="1">
    <source>
        <dbReference type="Pfam" id="PF00881"/>
    </source>
</evidence>
<reference evidence="2 4" key="1">
    <citation type="submission" date="2015-03" db="EMBL/GenBank/DDBJ databases">
        <authorList>
            <person name="Murphy D."/>
        </authorList>
    </citation>
    <scope>NUCLEOTIDE SEQUENCE [LARGE SCALE GENOMIC DNA]</scope>
    <source>
        <strain evidence="2 4">SMRU1708</strain>
    </source>
</reference>
<dbReference type="RefSeq" id="WP_001860419.1">
    <property type="nucleotide sequence ID" value="NZ_CACRVQ010000031.1"/>
</dbReference>
<evidence type="ECO:0000313" key="4">
    <source>
        <dbReference type="Proteomes" id="UP000046095"/>
    </source>
</evidence>
<dbReference type="GO" id="GO:0016491">
    <property type="term" value="F:oxidoreductase activity"/>
    <property type="evidence" value="ECO:0007669"/>
    <property type="project" value="InterPro"/>
</dbReference>
<evidence type="ECO:0000313" key="3">
    <source>
        <dbReference type="EMBL" id="VRI37321.1"/>
    </source>
</evidence>
<organism evidence="2 4">
    <name type="scientific">Streptococcus pneumoniae</name>
    <dbReference type="NCBI Taxonomy" id="1313"/>
    <lineage>
        <taxon>Bacteria</taxon>
        <taxon>Bacillati</taxon>
        <taxon>Bacillota</taxon>
        <taxon>Bacilli</taxon>
        <taxon>Lactobacillales</taxon>
        <taxon>Streptococcaceae</taxon>
        <taxon>Streptococcus</taxon>
    </lineage>
</organism>
<proteinExistence type="predicted"/>
<dbReference type="CDD" id="cd02142">
    <property type="entry name" value="McbC_SagB-like_oxidoreductase"/>
    <property type="match status" value="1"/>
</dbReference>
<dbReference type="SUPFAM" id="SSF55469">
    <property type="entry name" value="FMN-dependent nitroreductase-like"/>
    <property type="match status" value="1"/>
</dbReference>
<dbReference type="PATRIC" id="fig|1313.5272.peg.216"/>
<dbReference type="PANTHER" id="PTHR43745:SF2">
    <property type="entry name" value="NITROREDUCTASE MJ1384-RELATED"/>
    <property type="match status" value="1"/>
</dbReference>
<feature type="domain" description="Nitroreductase" evidence="1">
    <location>
        <begin position="161"/>
        <end position="256"/>
    </location>
</feature>
<reference evidence="3 5" key="2">
    <citation type="submission" date="2019-04" db="EMBL/GenBank/DDBJ databases">
        <authorList>
            <consortium name="Pathogen Informatics"/>
        </authorList>
    </citation>
    <scope>NUCLEOTIDE SEQUENCE [LARGE SCALE GENOMIC DNA]</scope>
    <source>
        <strain evidence="3 5">GPSC232</strain>
    </source>
</reference>
<dbReference type="Proteomes" id="UP000046095">
    <property type="component" value="Unassembled WGS sequence"/>
</dbReference>
<dbReference type="Pfam" id="PF00881">
    <property type="entry name" value="Nitroreductase"/>
    <property type="match status" value="1"/>
</dbReference>
<dbReference type="EMBL" id="CRVC01000027">
    <property type="protein sequence ID" value="COR85719.1"/>
    <property type="molecule type" value="Genomic_DNA"/>
</dbReference>